<dbReference type="PANTHER" id="PTHR30469:SF12">
    <property type="entry name" value="MULTIDRUG RESISTANCE PROTEIN MDTA"/>
    <property type="match status" value="1"/>
</dbReference>
<dbReference type="Gene3D" id="1.10.287.470">
    <property type="entry name" value="Helix hairpin bin"/>
    <property type="match status" value="1"/>
</dbReference>
<evidence type="ECO:0000313" key="4">
    <source>
        <dbReference type="EMBL" id="HAW77197.1"/>
    </source>
</evidence>
<organism evidence="4 5">
    <name type="scientific">Alteromonas australica</name>
    <dbReference type="NCBI Taxonomy" id="589873"/>
    <lineage>
        <taxon>Bacteria</taxon>
        <taxon>Pseudomonadati</taxon>
        <taxon>Pseudomonadota</taxon>
        <taxon>Gammaproteobacteria</taxon>
        <taxon>Alteromonadales</taxon>
        <taxon>Alteromonadaceae</taxon>
        <taxon>Alteromonas/Salinimonas group</taxon>
        <taxon>Alteromonas</taxon>
    </lineage>
</organism>
<feature type="domain" description="Multidrug resistance protein MdtA-like barrel-sandwich hybrid" evidence="3">
    <location>
        <begin position="69"/>
        <end position="209"/>
    </location>
</feature>
<dbReference type="NCBIfam" id="TIGR01730">
    <property type="entry name" value="RND_mfp"/>
    <property type="match status" value="1"/>
</dbReference>
<dbReference type="AlphaFoldDB" id="A0A350P7D0"/>
<evidence type="ECO:0000256" key="1">
    <source>
        <dbReference type="ARBA" id="ARBA00009477"/>
    </source>
</evidence>
<dbReference type="InterPro" id="IPR058625">
    <property type="entry name" value="MdtA-like_BSH"/>
</dbReference>
<sequence>MKLMKFVLPAGILVAGYLVMKGIEVSAADVEADAPIDTRPTVTVLSLTPETIAVTLSSYGEVSPLESTNLAAQVAGEVESWNPNFVAGGIVRRGDVLFTIEKDAYEAALLLAEANLSSAKAQLIQEEAQAEVARLEAKTMPDARVTDLYLRKPQVMSAQAAVKSAEAQLKIAARDLDNCEVRAPYDALIVSRDISKGDYVTQGMKTAVINNIEFAEVTFPVAGFDRQFVGADIIGSPATLELDAPLKTHITATIHRDTGIIDSTTRMTHFVARIDDPYALNGDKTVVKFGSYGTVVFKGKALENVYRIPQTLITSRKIWTLDEDNNLVAQPVEVIREDGTDFLIRGNFNAKSVVMSLPEYPQEGMPVKVIASNDQLLVSHHVEK</sequence>
<name>A0A350P7D0_9ALTE</name>
<dbReference type="SUPFAM" id="SSF111369">
    <property type="entry name" value="HlyD-like secretion proteins"/>
    <property type="match status" value="1"/>
</dbReference>
<dbReference type="Pfam" id="PF25917">
    <property type="entry name" value="BSH_RND"/>
    <property type="match status" value="1"/>
</dbReference>
<dbReference type="EMBL" id="DNAN01000558">
    <property type="protein sequence ID" value="HAW77197.1"/>
    <property type="molecule type" value="Genomic_DNA"/>
</dbReference>
<comment type="caution">
    <text evidence="4">The sequence shown here is derived from an EMBL/GenBank/DDBJ whole genome shotgun (WGS) entry which is preliminary data.</text>
</comment>
<dbReference type="STRING" id="589873.EP12_07040"/>
<gene>
    <name evidence="4" type="ORF">DCW74_15845</name>
</gene>
<dbReference type="RefSeq" id="WP_272965499.1">
    <property type="nucleotide sequence ID" value="NZ_CALBIY010000018.1"/>
</dbReference>
<proteinExistence type="inferred from homology"/>
<evidence type="ECO:0000256" key="2">
    <source>
        <dbReference type="SAM" id="Coils"/>
    </source>
</evidence>
<dbReference type="GO" id="GO:1990281">
    <property type="term" value="C:efflux pump complex"/>
    <property type="evidence" value="ECO:0007669"/>
    <property type="project" value="TreeGrafter"/>
</dbReference>
<evidence type="ECO:0000259" key="3">
    <source>
        <dbReference type="Pfam" id="PF25917"/>
    </source>
</evidence>
<dbReference type="Gene3D" id="2.40.50.100">
    <property type="match status" value="1"/>
</dbReference>
<feature type="coiled-coil region" evidence="2">
    <location>
        <begin position="102"/>
        <end position="182"/>
    </location>
</feature>
<evidence type="ECO:0000313" key="5">
    <source>
        <dbReference type="Proteomes" id="UP000263517"/>
    </source>
</evidence>
<dbReference type="PANTHER" id="PTHR30469">
    <property type="entry name" value="MULTIDRUG RESISTANCE PROTEIN MDTA"/>
    <property type="match status" value="1"/>
</dbReference>
<protein>
    <submittedName>
        <fullName evidence="4">Efflux RND transporter periplasmic adaptor subunit</fullName>
    </submittedName>
</protein>
<keyword evidence="2" id="KW-0175">Coiled coil</keyword>
<dbReference type="GO" id="GO:0015562">
    <property type="term" value="F:efflux transmembrane transporter activity"/>
    <property type="evidence" value="ECO:0007669"/>
    <property type="project" value="TreeGrafter"/>
</dbReference>
<reference evidence="4 5" key="1">
    <citation type="journal article" date="2018" name="Nat. Biotechnol.">
        <title>A standardized bacterial taxonomy based on genome phylogeny substantially revises the tree of life.</title>
        <authorList>
            <person name="Parks D.H."/>
            <person name="Chuvochina M."/>
            <person name="Waite D.W."/>
            <person name="Rinke C."/>
            <person name="Skarshewski A."/>
            <person name="Chaumeil P.A."/>
            <person name="Hugenholtz P."/>
        </authorList>
    </citation>
    <scope>NUCLEOTIDE SEQUENCE [LARGE SCALE GENOMIC DNA]</scope>
    <source>
        <strain evidence="4">UBA11978</strain>
    </source>
</reference>
<dbReference type="Proteomes" id="UP000263517">
    <property type="component" value="Unassembled WGS sequence"/>
</dbReference>
<dbReference type="InterPro" id="IPR006143">
    <property type="entry name" value="RND_pump_MFP"/>
</dbReference>
<accession>A0A350P7D0</accession>
<comment type="similarity">
    <text evidence="1">Belongs to the membrane fusion protein (MFP) (TC 8.A.1) family.</text>
</comment>
<dbReference type="Gene3D" id="2.40.30.170">
    <property type="match status" value="1"/>
</dbReference>